<dbReference type="EMBL" id="AOJH01000035">
    <property type="protein sequence ID" value="EMA66285.1"/>
    <property type="molecule type" value="Genomic_DNA"/>
</dbReference>
<dbReference type="AlphaFoldDB" id="M0PBS3"/>
<protein>
    <submittedName>
        <fullName evidence="1">Uncharacterized protein</fullName>
    </submittedName>
</protein>
<accession>M0PBS3</accession>
<reference evidence="1 2" key="1">
    <citation type="journal article" date="2014" name="PLoS Genet.">
        <title>Phylogenetically driven sequencing of extremely halophilic archaea reveals strategies for static and dynamic osmo-response.</title>
        <authorList>
            <person name="Becker E.A."/>
            <person name="Seitzer P.M."/>
            <person name="Tritt A."/>
            <person name="Larsen D."/>
            <person name="Krusor M."/>
            <person name="Yao A.I."/>
            <person name="Wu D."/>
            <person name="Madern D."/>
            <person name="Eisen J.A."/>
            <person name="Darling A.E."/>
            <person name="Facciotti M.T."/>
        </authorList>
    </citation>
    <scope>NUCLEOTIDE SEQUENCE [LARGE SCALE GENOMIC DNA]</scope>
    <source>
        <strain evidence="1 2">JCM 14978</strain>
    </source>
</reference>
<dbReference type="PATRIC" id="fig|1230456.3.peg.922"/>
<dbReference type="Pfam" id="PF13430">
    <property type="entry name" value="DUF4112"/>
    <property type="match status" value="1"/>
</dbReference>
<dbReference type="STRING" id="1230456.C468_04739"/>
<evidence type="ECO:0000313" key="2">
    <source>
        <dbReference type="Proteomes" id="UP000011546"/>
    </source>
</evidence>
<comment type="caution">
    <text evidence="1">The sequence shown here is derived from an EMBL/GenBank/DDBJ whole genome shotgun (WGS) entry which is preliminary data.</text>
</comment>
<dbReference type="OrthoDB" id="156248at2157"/>
<name>M0PBS3_9EURY</name>
<proteinExistence type="predicted"/>
<dbReference type="Proteomes" id="UP000011546">
    <property type="component" value="Unassembled WGS sequence"/>
</dbReference>
<organism evidence="1 2">
    <name type="scientific">Halorubrum kocurii JCM 14978</name>
    <dbReference type="NCBI Taxonomy" id="1230456"/>
    <lineage>
        <taxon>Archaea</taxon>
        <taxon>Methanobacteriati</taxon>
        <taxon>Methanobacteriota</taxon>
        <taxon>Stenosarchaea group</taxon>
        <taxon>Halobacteria</taxon>
        <taxon>Halobacteriales</taxon>
        <taxon>Haloferacaceae</taxon>
        <taxon>Halorubrum</taxon>
    </lineage>
</organism>
<sequence length="92" mass="9875">MRCGDGLFRCGCACAARHEAALRRREHEAALRRMKIVAHALDESVQIPGTNASVGIDPILDVVPVTGDLVSASTPCVGTLFDAFWKANVRNV</sequence>
<evidence type="ECO:0000313" key="1">
    <source>
        <dbReference type="EMBL" id="EMA66285.1"/>
    </source>
</evidence>
<gene>
    <name evidence="1" type="ORF">C468_04739</name>
</gene>
<keyword evidence="2" id="KW-1185">Reference proteome</keyword>
<dbReference type="InterPro" id="IPR025187">
    <property type="entry name" value="DUF4112"/>
</dbReference>
<dbReference type="RefSeq" id="WP_008847688.1">
    <property type="nucleotide sequence ID" value="NZ_AOJH01000035.1"/>
</dbReference>